<dbReference type="PANTHER" id="PTHR32322">
    <property type="entry name" value="INNER MEMBRANE TRANSPORTER"/>
    <property type="match status" value="1"/>
</dbReference>
<feature type="transmembrane region" description="Helical" evidence="6">
    <location>
        <begin position="170"/>
        <end position="191"/>
    </location>
</feature>
<keyword evidence="5 6" id="KW-0472">Membrane</keyword>
<dbReference type="AlphaFoldDB" id="A0A2H1ILS1"/>
<dbReference type="Gene3D" id="1.10.3730.20">
    <property type="match status" value="2"/>
</dbReference>
<dbReference type="PANTHER" id="PTHR32322:SF2">
    <property type="entry name" value="EAMA DOMAIN-CONTAINING PROTEIN"/>
    <property type="match status" value="1"/>
</dbReference>
<feature type="transmembrane region" description="Helical" evidence="6">
    <location>
        <begin position="113"/>
        <end position="132"/>
    </location>
</feature>
<name>A0A2H1ILS1_BREAU</name>
<feature type="domain" description="EamA" evidence="7">
    <location>
        <begin position="7"/>
        <end position="129"/>
    </location>
</feature>
<dbReference type="EMBL" id="FXZI01000002">
    <property type="protein sequence ID" value="SMX76060.1"/>
    <property type="molecule type" value="Genomic_DNA"/>
</dbReference>
<dbReference type="Proteomes" id="UP000234300">
    <property type="component" value="Unassembled WGS sequence"/>
</dbReference>
<dbReference type="SUPFAM" id="SSF103481">
    <property type="entry name" value="Multidrug resistance efflux transporter EmrE"/>
    <property type="match status" value="2"/>
</dbReference>
<feature type="transmembrane region" description="Helical" evidence="6">
    <location>
        <begin position="85"/>
        <end position="106"/>
    </location>
</feature>
<comment type="similarity">
    <text evidence="2">Belongs to the EamA transporter family.</text>
</comment>
<evidence type="ECO:0000256" key="5">
    <source>
        <dbReference type="ARBA" id="ARBA00023136"/>
    </source>
</evidence>
<dbReference type="InterPro" id="IPR000620">
    <property type="entry name" value="EamA_dom"/>
</dbReference>
<feature type="transmembrane region" description="Helical" evidence="6">
    <location>
        <begin position="60"/>
        <end position="79"/>
    </location>
</feature>
<proteinExistence type="inferred from homology"/>
<feature type="transmembrane region" description="Helical" evidence="6">
    <location>
        <begin position="258"/>
        <end position="276"/>
    </location>
</feature>
<evidence type="ECO:0000256" key="6">
    <source>
        <dbReference type="SAM" id="Phobius"/>
    </source>
</evidence>
<evidence type="ECO:0000313" key="9">
    <source>
        <dbReference type="Proteomes" id="UP000234300"/>
    </source>
</evidence>
<comment type="subcellular location">
    <subcellularLocation>
        <location evidence="1">Membrane</location>
        <topology evidence="1">Multi-pass membrane protein</topology>
    </subcellularLocation>
</comment>
<dbReference type="Pfam" id="PF00892">
    <property type="entry name" value="EamA"/>
    <property type="match status" value="2"/>
</dbReference>
<feature type="transmembrane region" description="Helical" evidence="6">
    <location>
        <begin position="30"/>
        <end position="48"/>
    </location>
</feature>
<organism evidence="8 9">
    <name type="scientific">Brevibacterium aurantiacum</name>
    <dbReference type="NCBI Taxonomy" id="273384"/>
    <lineage>
        <taxon>Bacteria</taxon>
        <taxon>Bacillati</taxon>
        <taxon>Actinomycetota</taxon>
        <taxon>Actinomycetes</taxon>
        <taxon>Micrococcales</taxon>
        <taxon>Brevibacteriaceae</taxon>
        <taxon>Brevibacterium</taxon>
    </lineage>
</organism>
<dbReference type="InterPro" id="IPR050638">
    <property type="entry name" value="AA-Vitamin_Transporters"/>
</dbReference>
<feature type="domain" description="EamA" evidence="7">
    <location>
        <begin position="139"/>
        <end position="272"/>
    </location>
</feature>
<reference evidence="8 9" key="1">
    <citation type="submission" date="2017-03" db="EMBL/GenBank/DDBJ databases">
        <authorList>
            <person name="Afonso C.L."/>
            <person name="Miller P.J."/>
            <person name="Scott M.A."/>
            <person name="Spackman E."/>
            <person name="Goraichik I."/>
            <person name="Dimitrov K.M."/>
            <person name="Suarez D.L."/>
            <person name="Swayne D.E."/>
        </authorList>
    </citation>
    <scope>NUCLEOTIDE SEQUENCE [LARGE SCALE GENOMIC DNA]</scope>
    <source>
        <strain evidence="9">8(6)</strain>
    </source>
</reference>
<evidence type="ECO:0000256" key="2">
    <source>
        <dbReference type="ARBA" id="ARBA00007362"/>
    </source>
</evidence>
<evidence type="ECO:0000256" key="1">
    <source>
        <dbReference type="ARBA" id="ARBA00004141"/>
    </source>
</evidence>
<accession>A0A2H1ILS1</accession>
<evidence type="ECO:0000256" key="4">
    <source>
        <dbReference type="ARBA" id="ARBA00022989"/>
    </source>
</evidence>
<dbReference type="GO" id="GO:0016020">
    <property type="term" value="C:membrane"/>
    <property type="evidence" value="ECO:0007669"/>
    <property type="project" value="UniProtKB-SubCell"/>
</dbReference>
<feature type="transmembrane region" description="Helical" evidence="6">
    <location>
        <begin position="138"/>
        <end position="158"/>
    </location>
</feature>
<keyword evidence="3 6" id="KW-0812">Transmembrane</keyword>
<gene>
    <name evidence="8" type="ORF">BAURA86_00684</name>
</gene>
<feature type="transmembrane region" description="Helical" evidence="6">
    <location>
        <begin position="233"/>
        <end position="252"/>
    </location>
</feature>
<dbReference type="InterPro" id="IPR037185">
    <property type="entry name" value="EmrE-like"/>
</dbReference>
<evidence type="ECO:0000313" key="8">
    <source>
        <dbReference type="EMBL" id="SMX76060.1"/>
    </source>
</evidence>
<sequence length="302" mass="31291">MMTAATALAPMAWGTTYLVTTAFLPADHPLFAALMRALPAGLLGLLIARRLPHGDWWWKTLVLGTLNIGMFFPLLFVAAERLPGGVAATLGATQPILITVLAVIVLGERLSRWRLAWGVIGVTGVGMVVLGPGAGFDLVGVLAGIAGAGAMGTGVILIKRWGRPPGISAVGFAGWQLTAGGLVLLVPTLLFEGIPEAIDGAGILGYLWLGIIGGLLAYTLWFRGLGHLPVTAMALLGLLSPLVAAALGVTFAGESLNLIQLAGFALALAALFCGQLPPHVFTRPRLLTTPSQRSLTTNGERS</sequence>
<feature type="transmembrane region" description="Helical" evidence="6">
    <location>
        <begin position="203"/>
        <end position="221"/>
    </location>
</feature>
<protein>
    <submittedName>
        <fullName evidence="8">Probable blue pigment (Indigoidine) exporter</fullName>
    </submittedName>
</protein>
<evidence type="ECO:0000259" key="7">
    <source>
        <dbReference type="Pfam" id="PF00892"/>
    </source>
</evidence>
<keyword evidence="4 6" id="KW-1133">Transmembrane helix</keyword>
<evidence type="ECO:0000256" key="3">
    <source>
        <dbReference type="ARBA" id="ARBA00022692"/>
    </source>
</evidence>